<dbReference type="VEuPathDB" id="PlasmoDB:PmUG01_01016800"/>
<dbReference type="InterPro" id="IPR007220">
    <property type="entry name" value="ORC2"/>
</dbReference>
<comment type="similarity">
    <text evidence="2 5">Belongs to the ORC2 family.</text>
</comment>
<dbReference type="Pfam" id="PF24882">
    <property type="entry name" value="WHD_ORC2"/>
    <property type="match status" value="1"/>
</dbReference>
<evidence type="ECO:0000259" key="7">
    <source>
        <dbReference type="Pfam" id="PF04084"/>
    </source>
</evidence>
<proteinExistence type="inferred from homology"/>
<dbReference type="EMBL" id="LT594489">
    <property type="protein sequence ID" value="SBT74690.1"/>
    <property type="molecule type" value="Genomic_DNA"/>
</dbReference>
<dbReference type="AlphaFoldDB" id="A0A1C3KL25"/>
<evidence type="ECO:0000259" key="8">
    <source>
        <dbReference type="Pfam" id="PF24882"/>
    </source>
</evidence>
<feature type="non-terminal residue" evidence="9">
    <location>
        <position position="1"/>
    </location>
</feature>
<keyword evidence="3 5" id="KW-0235">DNA replication</keyword>
<dbReference type="InterPro" id="IPR056772">
    <property type="entry name" value="RecA-like_ORC2"/>
</dbReference>
<feature type="domain" description="Origin recognition complex subunit 2 winged-helix" evidence="8">
    <location>
        <begin position="594"/>
        <end position="653"/>
    </location>
</feature>
<sequence>VEKYETSISNESVAFLREHTKNELEHFLQRGGKYHYSDEMKINDIINIDYDKLNEKNIIPYFLTSMFDIEQKKKREKMKQQLEAKRKLTLEKQKKMMSNKVENEKKKKKKKMHKGTALSSLKLDNKKSKSLSRNNIERGSILKRDKLKEDALSGEGEDGAEVASSDEKGDVECSDEYDDECSDECDEAWDKEHQKSNKRKNEQGAKLVKEKRKNKKMHESENDNYDLYIDELGKEEMDINIYNDPTLYGIEGSSDYSEGLKSELDNSQEEEAGKDQGVTNNFKTKKKKKNVDEEQFGNDEKIEDIVDSATQKLISYDYYSSLNIKEIVKPNYKIKSLSSFIPIEENLDKLDHVQKLQYLIKNLPYTHIKEKRSLYHYNVKQFIKWKVYLLNNINICLYGIGSKFHLLNLFTNICLNDGNKCIILGFEEEVNFEEILMRILEYHYNHKSSKNLKSFDLLYELVQKVNESNIPLYFIIHNLDNMKLYPYYEYFSFLSQYDNIYFICSIDDVSFELNMNFKNISTINFHYMKCHTWLDYRHEILRQWNKFLPEWVFNKKCEEIDVKNNIETILNALSINHKRLFKIIASIQLENLEKGIYGVEKESLLQDKRLFTVGTSSIRINSLLVEFVSHNVITETRLKEGNTFLKINADKGELKRIVEQL</sequence>
<feature type="compositionally biased region" description="Basic and acidic residues" evidence="6">
    <location>
        <begin position="188"/>
        <end position="203"/>
    </location>
</feature>
<protein>
    <recommendedName>
        <fullName evidence="5">Origin recognition complex subunit 2</fullName>
    </recommendedName>
</protein>
<name>A0A1C3KL25_PLAMA</name>
<evidence type="ECO:0000313" key="10">
    <source>
        <dbReference type="Proteomes" id="UP000219799"/>
    </source>
</evidence>
<dbReference type="Proteomes" id="UP000219799">
    <property type="component" value="Chromosome 1"/>
</dbReference>
<dbReference type="GO" id="GO:0003688">
    <property type="term" value="F:DNA replication origin binding"/>
    <property type="evidence" value="ECO:0007669"/>
    <property type="project" value="UniProtKB-UniRule"/>
</dbReference>
<evidence type="ECO:0000313" key="9">
    <source>
        <dbReference type="EMBL" id="SBT74690.1"/>
    </source>
</evidence>
<keyword evidence="4 5" id="KW-0539">Nucleus</keyword>
<feature type="compositionally biased region" description="Basic and acidic residues" evidence="6">
    <location>
        <begin position="78"/>
        <end position="94"/>
    </location>
</feature>
<comment type="function">
    <text evidence="5">Component of the origin recognition complex (ORC) that binds origins of replication. DNA-binding is ATP-dependent. ORC is required to assemble the pre-replication complex necessary to initiate DNA replication.</text>
</comment>
<evidence type="ECO:0000256" key="5">
    <source>
        <dbReference type="RuleBase" id="RU368084"/>
    </source>
</evidence>
<gene>
    <name evidence="9" type="ORF">PMLGA01_010008300</name>
</gene>
<dbReference type="Pfam" id="PF04084">
    <property type="entry name" value="RecA-like_ORC2"/>
    <property type="match status" value="1"/>
</dbReference>
<comment type="subcellular location">
    <subcellularLocation>
        <location evidence="1 5">Nucleus</location>
    </subcellularLocation>
</comment>
<reference evidence="9 10" key="1">
    <citation type="submission" date="2016-06" db="EMBL/GenBank/DDBJ databases">
        <authorList>
            <consortium name="Pathogen Informatics"/>
        </authorList>
    </citation>
    <scope>NUCLEOTIDE SEQUENCE [LARGE SCALE GENOMIC DNA]</scope>
    <source>
        <strain evidence="9">PmlGA01</strain>
    </source>
</reference>
<dbReference type="GO" id="GO:0006260">
    <property type="term" value="P:DNA replication"/>
    <property type="evidence" value="ECO:0007669"/>
    <property type="project" value="UniProtKB-UniRule"/>
</dbReference>
<evidence type="ECO:0000256" key="3">
    <source>
        <dbReference type="ARBA" id="ARBA00022705"/>
    </source>
</evidence>
<feature type="region of interest" description="Disordered" evidence="6">
    <location>
        <begin position="78"/>
        <end position="221"/>
    </location>
</feature>
<organism evidence="9 10">
    <name type="scientific">Plasmodium malariae</name>
    <dbReference type="NCBI Taxonomy" id="5858"/>
    <lineage>
        <taxon>Eukaryota</taxon>
        <taxon>Sar</taxon>
        <taxon>Alveolata</taxon>
        <taxon>Apicomplexa</taxon>
        <taxon>Aconoidasida</taxon>
        <taxon>Haemosporida</taxon>
        <taxon>Plasmodiidae</taxon>
        <taxon>Plasmodium</taxon>
        <taxon>Plasmodium (Plasmodium)</taxon>
    </lineage>
</organism>
<evidence type="ECO:0000256" key="4">
    <source>
        <dbReference type="ARBA" id="ARBA00023242"/>
    </source>
</evidence>
<evidence type="ECO:0000256" key="2">
    <source>
        <dbReference type="ARBA" id="ARBA00007421"/>
    </source>
</evidence>
<feature type="domain" description="Origin recognition complex subunit 2 RecA-like" evidence="7">
    <location>
        <begin position="370"/>
        <end position="530"/>
    </location>
</feature>
<dbReference type="GO" id="GO:0005664">
    <property type="term" value="C:nuclear origin of replication recognition complex"/>
    <property type="evidence" value="ECO:0007669"/>
    <property type="project" value="UniProtKB-UniRule"/>
</dbReference>
<evidence type="ECO:0000256" key="6">
    <source>
        <dbReference type="SAM" id="MobiDB-lite"/>
    </source>
</evidence>
<dbReference type="PANTHER" id="PTHR14052">
    <property type="entry name" value="ORIGIN RECOGNITION COMPLEX SUBUNIT 2"/>
    <property type="match status" value="1"/>
</dbReference>
<evidence type="ECO:0000256" key="1">
    <source>
        <dbReference type="ARBA" id="ARBA00004123"/>
    </source>
</evidence>
<feature type="compositionally biased region" description="Acidic residues" evidence="6">
    <location>
        <begin position="172"/>
        <end position="187"/>
    </location>
</feature>
<feature type="region of interest" description="Disordered" evidence="6">
    <location>
        <begin position="253"/>
        <end position="290"/>
    </location>
</feature>
<comment type="subunit">
    <text evidence="5">Component of the origin recognition complex (ORC).</text>
</comment>
<dbReference type="PANTHER" id="PTHR14052:SF0">
    <property type="entry name" value="ORIGIN RECOGNITION COMPLEX SUBUNIT 2"/>
    <property type="match status" value="1"/>
</dbReference>
<dbReference type="InterPro" id="IPR056773">
    <property type="entry name" value="WHD_ORC2"/>
</dbReference>
<accession>A0A1C3KL25</accession>
<feature type="compositionally biased region" description="Basic and acidic residues" evidence="6">
    <location>
        <begin position="140"/>
        <end position="151"/>
    </location>
</feature>